<evidence type="ECO:0000256" key="1">
    <source>
        <dbReference type="ARBA" id="ARBA00004514"/>
    </source>
</evidence>
<evidence type="ECO:0000256" key="6">
    <source>
        <dbReference type="ARBA" id="ARBA00022679"/>
    </source>
</evidence>
<dbReference type="InterPro" id="IPR016055">
    <property type="entry name" value="A-D-PHexomutase_a/b/a-I/II/III"/>
</dbReference>
<proteinExistence type="inferred from homology"/>
<dbReference type="Pfam" id="PF02879">
    <property type="entry name" value="PGM_PMM_II"/>
    <property type="match status" value="1"/>
</dbReference>
<evidence type="ECO:0000256" key="7">
    <source>
        <dbReference type="ARBA" id="ARBA00022917"/>
    </source>
</evidence>
<dbReference type="EMBL" id="PFMS01000104">
    <property type="protein sequence ID" value="PIZ15181.1"/>
    <property type="molecule type" value="Genomic_DNA"/>
</dbReference>
<comment type="subcellular location">
    <subcellularLocation>
        <location evidence="1">Cytoplasm</location>
        <location evidence="1">Cytosol</location>
    </subcellularLocation>
</comment>
<dbReference type="Pfam" id="PF02878">
    <property type="entry name" value="PGM_PMM_I"/>
    <property type="match status" value="1"/>
</dbReference>
<dbReference type="InterPro" id="IPR050486">
    <property type="entry name" value="Mannose-1P_guanyltransferase"/>
</dbReference>
<dbReference type="CDD" id="cd04181">
    <property type="entry name" value="NTP_transferase"/>
    <property type="match status" value="1"/>
</dbReference>
<evidence type="ECO:0000259" key="9">
    <source>
        <dbReference type="Pfam" id="PF00483"/>
    </source>
</evidence>
<dbReference type="FunFam" id="3.90.550.10:FF:000013">
    <property type="entry name" value="mannose-1-phosphate guanyltransferase beta"/>
    <property type="match status" value="1"/>
</dbReference>
<evidence type="ECO:0000256" key="3">
    <source>
        <dbReference type="ARBA" id="ARBA00022490"/>
    </source>
</evidence>
<gene>
    <name evidence="14" type="ORF">COY51_06025</name>
</gene>
<keyword evidence="5" id="KW-0597">Phosphoprotein</keyword>
<evidence type="ECO:0000313" key="15">
    <source>
        <dbReference type="Proteomes" id="UP000234145"/>
    </source>
</evidence>
<comment type="similarity">
    <text evidence="2">Belongs to the phosphohexose mutase family.</text>
</comment>
<sequence>MTPWLCGRYFMKAVIMAGGFGTRLRPLTCTIPKPLVPMLNNPIMEHIVRLLRRYNFKDIIMLLHYQGEIIKDYFEDGKDMGVKISYVEEEEDLGTAGSVKNAQKFLTEPFLVISGDIITDFDLSKIVDFHNGKKSPLTITLTRVKNPLEFGIVLTKKNGRIDRFLEKPSWGEVFSDTINTGIYVIQPEVLEYIPKSKEFDFSKNLFPLLMEKGFQLFGYIASGYWRDIGNIPEYRLAHYEALRKDIKIDLPGVKLGEVGSAESRHSAKSRHSGSGSARGEKNIWSGKETIIDPAAILKGTVVIGDNCELKGNVEISDAVIGNNCTVEDGAIVNKCIIWNNTLIGKGAHLKENVVGKNCKIGDKVFMEEGAIIGDDCRIGDASLIRQAVKIWPHKVVEKEAIVSSSLVWGEKWSKSLFGAYGVTGLSNTEVTPEFSAKLGAAYGATMEKGSSVITSRDSHRSSRMIKRSFIAGLLSSGINVDDIRDMPLPVVRYTLRTSREYCGGIHVRMSPYDPLLMDIKFLDSSGMDISSGKEKSIERLFFREDFRRANIEETGSLEVPSRIVEYYREGFLSLLDTESIKKRKFKIVMDYGFSSAANIFPSIVGELGCEVIALNAYTNDKKGAKTLEEFNNSIKQLSNIVVTLKADIGFLLDTGAEKIFLVDEDGSILPGDLSLALISLLVLKSHSNPRIAVPVTASYVIEKMAGEYNALVLRTKTNPCSMMAVGSLKEVDFIGEIKGGYIFPLFQSAFDAMFSIGKILELIARTGIPLNQLIPLIPKICMVREHVFCPWETKGKIMRLLIDDTKDKNRELIEGIKVYEEEKNSTPWVIIIPDEDRALFHVNAEAQTIEEAQELARKYVSKIKEWQGE</sequence>
<evidence type="ECO:0000256" key="8">
    <source>
        <dbReference type="SAM" id="MobiDB-lite"/>
    </source>
</evidence>
<dbReference type="Proteomes" id="UP000234145">
    <property type="component" value="Unassembled WGS sequence"/>
</dbReference>
<evidence type="ECO:0000313" key="14">
    <source>
        <dbReference type="EMBL" id="PIZ15181.1"/>
    </source>
</evidence>
<dbReference type="InterPro" id="IPR005846">
    <property type="entry name" value="A-D-PHexomutase_a/b/a-III"/>
</dbReference>
<dbReference type="Pfam" id="PF00483">
    <property type="entry name" value="NTP_transferase"/>
    <property type="match status" value="1"/>
</dbReference>
<dbReference type="InterPro" id="IPR011004">
    <property type="entry name" value="Trimer_LpxA-like_sf"/>
</dbReference>
<feature type="domain" description="Alpha-D-phosphohexomutase alpha/beta/alpha" evidence="12">
    <location>
        <begin position="671"/>
        <end position="774"/>
    </location>
</feature>
<dbReference type="InterPro" id="IPR056764">
    <property type="entry name" value="LbH_EIF2B3/5"/>
</dbReference>
<dbReference type="InterPro" id="IPR005835">
    <property type="entry name" value="NTP_transferase_dom"/>
</dbReference>
<dbReference type="SUPFAM" id="SSF55957">
    <property type="entry name" value="Phosphoglucomutase, C-terminal domain"/>
    <property type="match status" value="1"/>
</dbReference>
<dbReference type="GO" id="GO:0005975">
    <property type="term" value="P:carbohydrate metabolic process"/>
    <property type="evidence" value="ECO:0007669"/>
    <property type="project" value="InterPro"/>
</dbReference>
<feature type="domain" description="Nucleotidyl transferase" evidence="9">
    <location>
        <begin position="12"/>
        <end position="241"/>
    </location>
</feature>
<dbReference type="Pfam" id="PF25084">
    <property type="entry name" value="LbH_EIF2B"/>
    <property type="match status" value="1"/>
</dbReference>
<evidence type="ECO:0000259" key="10">
    <source>
        <dbReference type="Pfam" id="PF02878"/>
    </source>
</evidence>
<organism evidence="14 15">
    <name type="scientific">Candidatus Desantisbacteria bacterium CG_4_10_14_0_8_um_filter_39_17</name>
    <dbReference type="NCBI Taxonomy" id="1974542"/>
    <lineage>
        <taxon>Bacteria</taxon>
        <taxon>Candidatus Desantisiibacteriota</taxon>
    </lineage>
</organism>
<name>A0A2H9P9Z4_9BACT</name>
<dbReference type="CDD" id="cd03356">
    <property type="entry name" value="LbH_G1P_AT_C_like"/>
    <property type="match status" value="1"/>
</dbReference>
<dbReference type="InterPro" id="IPR036900">
    <property type="entry name" value="A-D-PHexomutase_C_sf"/>
</dbReference>
<keyword evidence="4" id="KW-0396">Initiation factor</keyword>
<keyword evidence="7" id="KW-0648">Protein biosynthesis</keyword>
<dbReference type="GO" id="GO:0016868">
    <property type="term" value="F:intramolecular phosphotransferase activity"/>
    <property type="evidence" value="ECO:0007669"/>
    <property type="project" value="InterPro"/>
</dbReference>
<evidence type="ECO:0000259" key="11">
    <source>
        <dbReference type="Pfam" id="PF02879"/>
    </source>
</evidence>
<dbReference type="InterPro" id="IPR005844">
    <property type="entry name" value="A-D-PHexomutase_a/b/a-I"/>
</dbReference>
<keyword evidence="3" id="KW-0963">Cytoplasm</keyword>
<dbReference type="Pfam" id="PF02880">
    <property type="entry name" value="PGM_PMM_III"/>
    <property type="match status" value="1"/>
</dbReference>
<dbReference type="AlphaFoldDB" id="A0A2H9P9Z4"/>
<evidence type="ECO:0000256" key="4">
    <source>
        <dbReference type="ARBA" id="ARBA00022540"/>
    </source>
</evidence>
<dbReference type="CDD" id="cd05805">
    <property type="entry name" value="MPG1_transferase"/>
    <property type="match status" value="1"/>
</dbReference>
<dbReference type="Gene3D" id="3.40.120.10">
    <property type="entry name" value="Alpha-D-Glucose-1,6-Bisphosphate, subunit A, domain 3"/>
    <property type="match status" value="3"/>
</dbReference>
<evidence type="ECO:0000256" key="2">
    <source>
        <dbReference type="ARBA" id="ARBA00010231"/>
    </source>
</evidence>
<dbReference type="SUPFAM" id="SSF51161">
    <property type="entry name" value="Trimeric LpxA-like enzymes"/>
    <property type="match status" value="1"/>
</dbReference>
<dbReference type="Gene3D" id="2.160.10.10">
    <property type="entry name" value="Hexapeptide repeat proteins"/>
    <property type="match status" value="1"/>
</dbReference>
<evidence type="ECO:0000256" key="5">
    <source>
        <dbReference type="ARBA" id="ARBA00022553"/>
    </source>
</evidence>
<dbReference type="Gene3D" id="3.90.550.10">
    <property type="entry name" value="Spore Coat Polysaccharide Biosynthesis Protein SpsA, Chain A"/>
    <property type="match status" value="1"/>
</dbReference>
<dbReference type="SUPFAM" id="SSF53738">
    <property type="entry name" value="Phosphoglucomutase, first 3 domains"/>
    <property type="match status" value="3"/>
</dbReference>
<protein>
    <submittedName>
        <fullName evidence="14">Nucleotidyltransferase</fullName>
    </submittedName>
</protein>
<dbReference type="InterPro" id="IPR029044">
    <property type="entry name" value="Nucleotide-diphossugar_trans"/>
</dbReference>
<dbReference type="GO" id="GO:0016740">
    <property type="term" value="F:transferase activity"/>
    <property type="evidence" value="ECO:0007669"/>
    <property type="project" value="UniProtKB-KW"/>
</dbReference>
<dbReference type="Gene3D" id="3.30.310.50">
    <property type="entry name" value="Alpha-D-phosphohexomutase, C-terminal domain"/>
    <property type="match status" value="1"/>
</dbReference>
<feature type="region of interest" description="Disordered" evidence="8">
    <location>
        <begin position="261"/>
        <end position="281"/>
    </location>
</feature>
<keyword evidence="6 14" id="KW-0808">Transferase</keyword>
<dbReference type="InterPro" id="IPR005845">
    <property type="entry name" value="A-D-PHexomutase_a/b/a-II"/>
</dbReference>
<evidence type="ECO:0000259" key="12">
    <source>
        <dbReference type="Pfam" id="PF02880"/>
    </source>
</evidence>
<accession>A0A2H9P9Z4</accession>
<feature type="domain" description="EIF2B subunit epsilon/gamma LbH" evidence="13">
    <location>
        <begin position="281"/>
        <end position="381"/>
    </location>
</feature>
<feature type="domain" description="Alpha-D-phosphohexomutase alpha/beta/alpha" evidence="10">
    <location>
        <begin position="415"/>
        <end position="547"/>
    </location>
</feature>
<reference evidence="15" key="1">
    <citation type="submission" date="2017-09" db="EMBL/GenBank/DDBJ databases">
        <title>Depth-based differentiation of microbial function through sediment-hosted aquifers and enrichment of novel symbionts in the deep terrestrial subsurface.</title>
        <authorList>
            <person name="Probst A.J."/>
            <person name="Ladd B."/>
            <person name="Jarett J.K."/>
            <person name="Geller-Mcgrath D.E."/>
            <person name="Sieber C.M.K."/>
            <person name="Emerson J.B."/>
            <person name="Anantharaman K."/>
            <person name="Thomas B.C."/>
            <person name="Malmstrom R."/>
            <person name="Stieglmeier M."/>
            <person name="Klingl A."/>
            <person name="Woyke T."/>
            <person name="Ryan C.M."/>
            <person name="Banfield J.F."/>
        </authorList>
    </citation>
    <scope>NUCLEOTIDE SEQUENCE [LARGE SCALE GENOMIC DNA]</scope>
</reference>
<comment type="caution">
    <text evidence="14">The sequence shown here is derived from an EMBL/GenBank/DDBJ whole genome shotgun (WGS) entry which is preliminary data.</text>
</comment>
<evidence type="ECO:0000259" key="13">
    <source>
        <dbReference type="Pfam" id="PF25084"/>
    </source>
</evidence>
<dbReference type="SUPFAM" id="SSF53448">
    <property type="entry name" value="Nucleotide-diphospho-sugar transferases"/>
    <property type="match status" value="1"/>
</dbReference>
<dbReference type="PANTHER" id="PTHR22572">
    <property type="entry name" value="SUGAR-1-PHOSPHATE GUANYL TRANSFERASE"/>
    <property type="match status" value="1"/>
</dbReference>
<feature type="domain" description="Alpha-D-phosphohexomutase alpha/beta/alpha" evidence="11">
    <location>
        <begin position="566"/>
        <end position="666"/>
    </location>
</feature>